<evidence type="ECO:0000256" key="6">
    <source>
        <dbReference type="ARBA" id="ARBA00023136"/>
    </source>
</evidence>
<dbReference type="RefSeq" id="WP_203679184.1">
    <property type="nucleotide sequence ID" value="NZ_BOMW01000022.1"/>
</dbReference>
<proteinExistence type="inferred from homology"/>
<dbReference type="Proteomes" id="UP000629619">
    <property type="component" value="Unassembled WGS sequence"/>
</dbReference>
<evidence type="ECO:0000256" key="5">
    <source>
        <dbReference type="ARBA" id="ARBA00022989"/>
    </source>
</evidence>
<evidence type="ECO:0000256" key="1">
    <source>
        <dbReference type="ARBA" id="ARBA00004651"/>
    </source>
</evidence>
<feature type="transmembrane region" description="Helical" evidence="7">
    <location>
        <begin position="80"/>
        <end position="106"/>
    </location>
</feature>
<feature type="transmembrane region" description="Helical" evidence="7">
    <location>
        <begin position="20"/>
        <end position="41"/>
    </location>
</feature>
<gene>
    <name evidence="9" type="ORF">Asi03nite_24630</name>
</gene>
<keyword evidence="5 7" id="KW-1133">Transmembrane helix</keyword>
<evidence type="ECO:0000259" key="8">
    <source>
        <dbReference type="PROSITE" id="PS50928"/>
    </source>
</evidence>
<keyword evidence="10" id="KW-1185">Reference proteome</keyword>
<organism evidence="9 10">
    <name type="scientific">Actinoplanes siamensis</name>
    <dbReference type="NCBI Taxonomy" id="1223317"/>
    <lineage>
        <taxon>Bacteria</taxon>
        <taxon>Bacillati</taxon>
        <taxon>Actinomycetota</taxon>
        <taxon>Actinomycetes</taxon>
        <taxon>Micromonosporales</taxon>
        <taxon>Micromonosporaceae</taxon>
        <taxon>Actinoplanes</taxon>
    </lineage>
</organism>
<keyword evidence="6 7" id="KW-0472">Membrane</keyword>
<evidence type="ECO:0000256" key="3">
    <source>
        <dbReference type="ARBA" id="ARBA00022475"/>
    </source>
</evidence>
<dbReference type="PANTHER" id="PTHR30450:SF14">
    <property type="entry name" value="TRANSPORTER, PERMEASE PROTEIN, PUTATIVE-RELATED"/>
    <property type="match status" value="1"/>
</dbReference>
<evidence type="ECO:0000256" key="4">
    <source>
        <dbReference type="ARBA" id="ARBA00022692"/>
    </source>
</evidence>
<dbReference type="GO" id="GO:0048473">
    <property type="term" value="P:D-methionine transmembrane transport"/>
    <property type="evidence" value="ECO:0007669"/>
    <property type="project" value="TreeGrafter"/>
</dbReference>
<feature type="transmembrane region" description="Helical" evidence="7">
    <location>
        <begin position="135"/>
        <end position="160"/>
    </location>
</feature>
<reference evidence="9" key="1">
    <citation type="submission" date="2021-01" db="EMBL/GenBank/DDBJ databases">
        <title>Whole genome shotgun sequence of Actinoplanes siamensis NBRC 109076.</title>
        <authorList>
            <person name="Komaki H."/>
            <person name="Tamura T."/>
        </authorList>
    </citation>
    <scope>NUCLEOTIDE SEQUENCE</scope>
    <source>
        <strain evidence="9">NBRC 109076</strain>
    </source>
</reference>
<dbReference type="GO" id="GO:0005886">
    <property type="term" value="C:plasma membrane"/>
    <property type="evidence" value="ECO:0007669"/>
    <property type="project" value="UniProtKB-SubCell"/>
</dbReference>
<keyword evidence="3" id="KW-1003">Cell membrane</keyword>
<dbReference type="Pfam" id="PF00528">
    <property type="entry name" value="BPD_transp_1"/>
    <property type="match status" value="1"/>
</dbReference>
<accession>A0A919N5T5</accession>
<evidence type="ECO:0000313" key="9">
    <source>
        <dbReference type="EMBL" id="GIF04925.1"/>
    </source>
</evidence>
<dbReference type="SUPFAM" id="SSF161098">
    <property type="entry name" value="MetI-like"/>
    <property type="match status" value="1"/>
</dbReference>
<evidence type="ECO:0000256" key="2">
    <source>
        <dbReference type="ARBA" id="ARBA00022448"/>
    </source>
</evidence>
<evidence type="ECO:0000256" key="7">
    <source>
        <dbReference type="RuleBase" id="RU363032"/>
    </source>
</evidence>
<sequence length="219" mass="22989">MDEFLTNLPVFREAIGQTFYIVGISVLAGGLLGLALGLVLYATRPGSLLANRAVFIAVNILVNVVRPIPFVIFLTAIQPLMLVTIGTTIGTDAVTFALSLAAAFAVSRIVEQNLLAVEPGVVEAARAAGARPLSILLTVVVPEALGPVVLGYTFIFVGVVDMSAQAGLFGGGGLGDFAVTYGSQRYNWPVVYITVAVIIVIVQAGQFLGNFLARKALRR</sequence>
<dbReference type="InterPro" id="IPR051322">
    <property type="entry name" value="AA_ABC_Transporter_Permease"/>
</dbReference>
<feature type="transmembrane region" description="Helical" evidence="7">
    <location>
        <begin position="190"/>
        <end position="213"/>
    </location>
</feature>
<dbReference type="InterPro" id="IPR000515">
    <property type="entry name" value="MetI-like"/>
</dbReference>
<dbReference type="EMBL" id="BOMW01000022">
    <property type="protein sequence ID" value="GIF04925.1"/>
    <property type="molecule type" value="Genomic_DNA"/>
</dbReference>
<dbReference type="Gene3D" id="1.10.3720.10">
    <property type="entry name" value="MetI-like"/>
    <property type="match status" value="1"/>
</dbReference>
<feature type="domain" description="ABC transmembrane type-1" evidence="8">
    <location>
        <begin position="15"/>
        <end position="209"/>
    </location>
</feature>
<comment type="caution">
    <text evidence="9">The sequence shown here is derived from an EMBL/GenBank/DDBJ whole genome shotgun (WGS) entry which is preliminary data.</text>
</comment>
<comment type="similarity">
    <text evidence="7">Belongs to the binding-protein-dependent transport system permease family.</text>
</comment>
<dbReference type="InterPro" id="IPR035906">
    <property type="entry name" value="MetI-like_sf"/>
</dbReference>
<dbReference type="AlphaFoldDB" id="A0A919N5T5"/>
<dbReference type="PANTHER" id="PTHR30450">
    <property type="entry name" value="ABC TRANSPORTER PERMEASE"/>
    <property type="match status" value="1"/>
</dbReference>
<dbReference type="PROSITE" id="PS50928">
    <property type="entry name" value="ABC_TM1"/>
    <property type="match status" value="1"/>
</dbReference>
<keyword evidence="4 7" id="KW-0812">Transmembrane</keyword>
<name>A0A919N5T5_9ACTN</name>
<evidence type="ECO:0000313" key="10">
    <source>
        <dbReference type="Proteomes" id="UP000629619"/>
    </source>
</evidence>
<protein>
    <submittedName>
        <fullName evidence="9">ABC-type transporter, permease component</fullName>
    </submittedName>
</protein>
<comment type="subcellular location">
    <subcellularLocation>
        <location evidence="1 7">Cell membrane</location>
        <topology evidence="1 7">Multi-pass membrane protein</topology>
    </subcellularLocation>
</comment>
<feature type="transmembrane region" description="Helical" evidence="7">
    <location>
        <begin position="53"/>
        <end position="74"/>
    </location>
</feature>
<keyword evidence="2 7" id="KW-0813">Transport</keyword>